<proteinExistence type="predicted"/>
<evidence type="ECO:0000313" key="1">
    <source>
        <dbReference type="EMBL" id="EFA8784661.1"/>
    </source>
</evidence>
<reference evidence="1 2" key="1">
    <citation type="submission" date="2018-08" db="EMBL/GenBank/DDBJ databases">
        <authorList>
            <consortium name="PulseNet: The National Subtyping Network for Foodborne Disease Surveillance"/>
            <person name="Tarr C.L."/>
            <person name="Trees E."/>
            <person name="Katz L.S."/>
            <person name="Carleton-Romer H.A."/>
            <person name="Stroika S."/>
            <person name="Kucerova Z."/>
            <person name="Roache K.F."/>
            <person name="Sabol A.L."/>
            <person name="Besser J."/>
            <person name="Gerner-Smidt P."/>
        </authorList>
    </citation>
    <scope>NUCLEOTIDE SEQUENCE [LARGE SCALE GENOMIC DNA]</scope>
    <source>
        <strain evidence="1 2">PNUSAE011918</strain>
    </source>
</reference>
<accession>A0A8S7B1S5</accession>
<dbReference type="AlphaFoldDB" id="A0A8S7B1S5"/>
<dbReference type="EMBL" id="AASCBU010000010">
    <property type="protein sequence ID" value="EFA8784661.1"/>
    <property type="molecule type" value="Genomic_DNA"/>
</dbReference>
<dbReference type="InterPro" id="IPR009364">
    <property type="entry name" value="YdaT-like"/>
</dbReference>
<protein>
    <submittedName>
        <fullName evidence="1">Rha family transcriptional regulator</fullName>
    </submittedName>
</protein>
<dbReference type="Proteomes" id="UP000567387">
    <property type="component" value="Unassembled WGS sequence"/>
</dbReference>
<evidence type="ECO:0000313" key="2">
    <source>
        <dbReference type="Proteomes" id="UP000567387"/>
    </source>
</evidence>
<dbReference type="Gene3D" id="1.10.3600.10">
    <property type="entry name" value="Putative bacterial toxin ydaT"/>
    <property type="match status" value="1"/>
</dbReference>
<gene>
    <name evidence="1" type="ORF">C2R31_002488</name>
</gene>
<dbReference type="Pfam" id="PF06254">
    <property type="entry name" value="YdaT_toxin"/>
    <property type="match status" value="1"/>
</dbReference>
<dbReference type="RefSeq" id="WP_032239023.1">
    <property type="nucleotide sequence ID" value="NZ_BAAGAG010000031.1"/>
</dbReference>
<comment type="caution">
    <text evidence="1">The sequence shown here is derived from an EMBL/GenBank/DDBJ whole genome shotgun (WGS) entry which is preliminary data.</text>
</comment>
<sequence length="141" mass="16073">MKIKHEHIRMAMNAWAHSDGEKVPAAEITQSYFELGMTFPELYDDSHPEALSRNTQKIFRWVEKNTPDAVKKIQALLPAIEKAMPPPLVARMRSHSSEYHRELVERRERLVKDIDEFVAAAIVLFDQMNRGGPAGNAVVAH</sequence>
<name>A0A8S7B1S5_ECOLX</name>
<organism evidence="1 2">
    <name type="scientific">Escherichia coli</name>
    <dbReference type="NCBI Taxonomy" id="562"/>
    <lineage>
        <taxon>Bacteria</taxon>
        <taxon>Pseudomonadati</taxon>
        <taxon>Pseudomonadota</taxon>
        <taxon>Gammaproteobacteria</taxon>
        <taxon>Enterobacterales</taxon>
        <taxon>Enterobacteriaceae</taxon>
        <taxon>Escherichia</taxon>
    </lineage>
</organism>
<dbReference type="InterPro" id="IPR037042">
    <property type="entry name" value="YdaT-like_sf"/>
</dbReference>